<dbReference type="PANTHER" id="PTHR47199:SF2">
    <property type="entry name" value="PHOTOSYSTEM II STABILITY_ASSEMBLY FACTOR HCF136, CHLOROPLASTIC"/>
    <property type="match status" value="1"/>
</dbReference>
<organism evidence="4 5">
    <name type="scientific">Chryseolinea soli</name>
    <dbReference type="NCBI Taxonomy" id="2321403"/>
    <lineage>
        <taxon>Bacteria</taxon>
        <taxon>Pseudomonadati</taxon>
        <taxon>Bacteroidota</taxon>
        <taxon>Cytophagia</taxon>
        <taxon>Cytophagales</taxon>
        <taxon>Fulvivirgaceae</taxon>
        <taxon>Chryseolinea</taxon>
    </lineage>
</organism>
<sequence length="687" mass="73839">MIKNVLRLSNSHYPVVFICLLTCWISGALGGDLSAKSGTLLKGTKSASTGLAVECLWQFDGFISDIEFISSDVGFLSAGHRLYKTTDGGASWVPILASDTEGFGDIEFLNDQLGLLGASNSVLKTTDGGKTWNLILGEPASVSLLDENIYYATDGRLRRTTDGGKTWTTLIDDRTQRIYSIQSVGSSSFAWWFSNNTSDASGLFKSTDNWATYTNTLIKDDLFQTPVIGSMAFTDENTGYAAGKFGLLKSVDGGATWKKIEEARGTTKICLASNVFYLHSWDWPSDIKRVESGGSVVKKLAIPDANYPMGVQAMHFFDDQNGIMAMAIRNPYPDFGTVLYRTTNGGTDWTLIPVAPAIGVSTNACLGSVQDFFATEIRAGEYEWQVTGGTIQGASTENHVKVKWLDAANAAIHLKVTNPNCTVNLDLPVSVNADTPQVTVTGSSALCNGETTAISISSSLPATFQWVATLASGEVEGQQDGIGNTINQTLETPSAGTVRYSITTAQCNSDSVHFDVAVHPMPLVEISQDDDDLIANCSNCTPAFIQWSFEDEPISAADGGNAPRLPATRNGVYSVTVKDDIDCEGSAQGSFIITAIEETLSSGRISVYPIPVTASSFKIHVENNYRGAVEYSIMSTEGMALIKGAATKDAADFTTDVKIDTLPEGFYILKITLGEQHDVARIIRLKQ</sequence>
<keyword evidence="5" id="KW-1185">Reference proteome</keyword>
<dbReference type="CDD" id="cd15482">
    <property type="entry name" value="Sialidase_non-viral"/>
    <property type="match status" value="1"/>
</dbReference>
<dbReference type="KEGG" id="chk:D4L85_24000"/>
<dbReference type="InterPro" id="IPR028203">
    <property type="entry name" value="PSII_CF48-like_dom"/>
</dbReference>
<name>A0A385SP13_9BACT</name>
<proteinExistence type="predicted"/>
<dbReference type="SUPFAM" id="SSF50939">
    <property type="entry name" value="Sialidases"/>
    <property type="match status" value="2"/>
</dbReference>
<dbReference type="GO" id="GO:0009523">
    <property type="term" value="C:photosystem II"/>
    <property type="evidence" value="ECO:0007669"/>
    <property type="project" value="UniProtKB-KW"/>
</dbReference>
<protein>
    <recommendedName>
        <fullName evidence="3">Photosynthesis system II assembly factor Ycf48/Hcf136-like domain-containing protein</fullName>
    </recommendedName>
</protein>
<evidence type="ECO:0000259" key="3">
    <source>
        <dbReference type="Pfam" id="PF14870"/>
    </source>
</evidence>
<keyword evidence="2" id="KW-0604">Photosystem II</keyword>
<evidence type="ECO:0000313" key="4">
    <source>
        <dbReference type="EMBL" id="AYB33463.1"/>
    </source>
</evidence>
<dbReference type="RefSeq" id="WP_119756699.1">
    <property type="nucleotide sequence ID" value="NZ_CP032382.1"/>
</dbReference>
<accession>A0A385SP13</accession>
<evidence type="ECO:0000256" key="1">
    <source>
        <dbReference type="ARBA" id="ARBA00022531"/>
    </source>
</evidence>
<keyword evidence="1" id="KW-0602">Photosynthesis</keyword>
<dbReference type="Gene3D" id="2.130.10.10">
    <property type="entry name" value="YVTN repeat-like/Quinoprotein amine dehydrogenase"/>
    <property type="match status" value="2"/>
</dbReference>
<dbReference type="PANTHER" id="PTHR47199">
    <property type="entry name" value="PHOTOSYSTEM II STABILITY/ASSEMBLY FACTOR HCF136, CHLOROPLASTIC"/>
    <property type="match status" value="1"/>
</dbReference>
<dbReference type="Pfam" id="PF14870">
    <property type="entry name" value="PSII_BNR"/>
    <property type="match status" value="1"/>
</dbReference>
<dbReference type="Proteomes" id="UP000266183">
    <property type="component" value="Chromosome"/>
</dbReference>
<dbReference type="InterPro" id="IPR036278">
    <property type="entry name" value="Sialidase_sf"/>
</dbReference>
<dbReference type="GO" id="GO:0015979">
    <property type="term" value="P:photosynthesis"/>
    <property type="evidence" value="ECO:0007669"/>
    <property type="project" value="UniProtKB-KW"/>
</dbReference>
<dbReference type="AlphaFoldDB" id="A0A385SP13"/>
<dbReference type="InterPro" id="IPR015943">
    <property type="entry name" value="WD40/YVTN_repeat-like_dom_sf"/>
</dbReference>
<reference evidence="5" key="1">
    <citation type="submission" date="2018-09" db="EMBL/GenBank/DDBJ databases">
        <title>Chryseolinea sp. KIS68-18 isolated from soil.</title>
        <authorList>
            <person name="Weon H.-Y."/>
            <person name="Kwon S.-W."/>
            <person name="Lee S.A."/>
        </authorList>
    </citation>
    <scope>NUCLEOTIDE SEQUENCE [LARGE SCALE GENOMIC DNA]</scope>
    <source>
        <strain evidence="5">KIS68-18</strain>
    </source>
</reference>
<feature type="domain" description="Photosynthesis system II assembly factor Ycf48/Hcf136-like" evidence="3">
    <location>
        <begin position="60"/>
        <end position="181"/>
    </location>
</feature>
<evidence type="ECO:0000313" key="5">
    <source>
        <dbReference type="Proteomes" id="UP000266183"/>
    </source>
</evidence>
<gene>
    <name evidence="4" type="ORF">D4L85_24000</name>
</gene>
<evidence type="ECO:0000256" key="2">
    <source>
        <dbReference type="ARBA" id="ARBA00023276"/>
    </source>
</evidence>
<dbReference type="EMBL" id="CP032382">
    <property type="protein sequence ID" value="AYB33463.1"/>
    <property type="molecule type" value="Genomic_DNA"/>
</dbReference>